<dbReference type="AlphaFoldDB" id="A0A1C3U8F6"/>
<keyword evidence="3" id="KW-1185">Reference proteome</keyword>
<name>A0A1C3U8F6_9HYPH</name>
<accession>A0A1C3U8F6</accession>
<sequence>MLLGSQARGEAGGTPRGDIYTGSPPLRNATGWRISIFKTSKR</sequence>
<dbReference type="EMBL" id="FMAG01000001">
    <property type="protein sequence ID" value="SCB11742.1"/>
    <property type="molecule type" value="Genomic_DNA"/>
</dbReference>
<dbReference type="Proteomes" id="UP000199101">
    <property type="component" value="Unassembled WGS sequence"/>
</dbReference>
<proteinExistence type="predicted"/>
<evidence type="ECO:0000313" key="2">
    <source>
        <dbReference type="EMBL" id="SCB11742.1"/>
    </source>
</evidence>
<reference evidence="3" key="1">
    <citation type="submission" date="2016-08" db="EMBL/GenBank/DDBJ databases">
        <authorList>
            <person name="Varghese N."/>
            <person name="Submissions Spin"/>
        </authorList>
    </citation>
    <scope>NUCLEOTIDE SEQUENCE [LARGE SCALE GENOMIC DNA]</scope>
    <source>
        <strain evidence="3">HAMBI 2975</strain>
    </source>
</reference>
<organism evidence="2 3">
    <name type="scientific">Rhizobium multihospitium</name>
    <dbReference type="NCBI Taxonomy" id="410764"/>
    <lineage>
        <taxon>Bacteria</taxon>
        <taxon>Pseudomonadati</taxon>
        <taxon>Pseudomonadota</taxon>
        <taxon>Alphaproteobacteria</taxon>
        <taxon>Hyphomicrobiales</taxon>
        <taxon>Rhizobiaceae</taxon>
        <taxon>Rhizobium/Agrobacterium group</taxon>
        <taxon>Rhizobium</taxon>
    </lineage>
</organism>
<protein>
    <submittedName>
        <fullName evidence="2">Uncharacterized protein</fullName>
    </submittedName>
</protein>
<feature type="region of interest" description="Disordered" evidence="1">
    <location>
        <begin position="1"/>
        <end position="27"/>
    </location>
</feature>
<evidence type="ECO:0000313" key="3">
    <source>
        <dbReference type="Proteomes" id="UP000199101"/>
    </source>
</evidence>
<evidence type="ECO:0000256" key="1">
    <source>
        <dbReference type="SAM" id="MobiDB-lite"/>
    </source>
</evidence>
<gene>
    <name evidence="2" type="ORF">GA0061103_1702</name>
</gene>